<accession>A0A7V0NEB7</accession>
<evidence type="ECO:0000256" key="1">
    <source>
        <dbReference type="SAM" id="Phobius"/>
    </source>
</evidence>
<proteinExistence type="predicted"/>
<dbReference type="AlphaFoldDB" id="A0A7V0NEB7"/>
<feature type="transmembrane region" description="Helical" evidence="1">
    <location>
        <begin position="181"/>
        <end position="201"/>
    </location>
</feature>
<dbReference type="Proteomes" id="UP000885706">
    <property type="component" value="Unassembled WGS sequence"/>
</dbReference>
<reference evidence="2" key="1">
    <citation type="journal article" date="2020" name="mSystems">
        <title>Genome- and Community-Level Interaction Insights into Carbon Utilization and Element Cycling Functions of Hydrothermarchaeota in Hydrothermal Sediment.</title>
        <authorList>
            <person name="Zhou Z."/>
            <person name="Liu Y."/>
            <person name="Xu W."/>
            <person name="Pan J."/>
            <person name="Luo Z.H."/>
            <person name="Li M."/>
        </authorList>
    </citation>
    <scope>NUCLEOTIDE SEQUENCE [LARGE SCALE GENOMIC DNA]</scope>
    <source>
        <strain evidence="2">HyVt-113</strain>
    </source>
</reference>
<dbReference type="EMBL" id="DQWQ01000060">
    <property type="protein sequence ID" value="HDD35420.1"/>
    <property type="molecule type" value="Genomic_DNA"/>
</dbReference>
<organism evidence="2">
    <name type="scientific">Desulfofervidus auxilii</name>
    <dbReference type="NCBI Taxonomy" id="1621989"/>
    <lineage>
        <taxon>Bacteria</taxon>
        <taxon>Pseudomonadati</taxon>
        <taxon>Thermodesulfobacteriota</taxon>
        <taxon>Candidatus Desulfofervidia</taxon>
        <taxon>Candidatus Desulfofervidales</taxon>
        <taxon>Candidatus Desulfofervidaceae</taxon>
        <taxon>Candidatus Desulfofervidus</taxon>
    </lineage>
</organism>
<feature type="transmembrane region" description="Helical" evidence="1">
    <location>
        <begin position="129"/>
        <end position="147"/>
    </location>
</feature>
<protein>
    <submittedName>
        <fullName evidence="2">Uncharacterized protein</fullName>
    </submittedName>
</protein>
<gene>
    <name evidence="2" type="ORF">ENF30_01330</name>
</gene>
<sequence>MRIFEGKSSEALLTIVGLCLVLITLSEVFSSEDSALPLFFFGSTCLLWFLLGKIGNLLFRSHPERQQKLQRKLDKKLKSAGVKRLVQIYFKFWPKPQRLLQLFTIALILQLLGRTLQVMGRRSASTWEGILLLLAFTWGVIAGEKLYRAVPWLRLDYGKDEKATTKANDISVGPQTQKTPLFIKGAVLILVIAGIIGYFSLKFGPSSLPGQANQGMDNICMKYKCEAIALLIKLDELKREIINDKITYE</sequence>
<keyword evidence="1" id="KW-0472">Membrane</keyword>
<name>A0A7V0NEB7_DESA2</name>
<keyword evidence="1" id="KW-1133">Transmembrane helix</keyword>
<evidence type="ECO:0000313" key="2">
    <source>
        <dbReference type="EMBL" id="HDD35420.1"/>
    </source>
</evidence>
<keyword evidence="1" id="KW-0812">Transmembrane</keyword>
<comment type="caution">
    <text evidence="2">The sequence shown here is derived from an EMBL/GenBank/DDBJ whole genome shotgun (WGS) entry which is preliminary data.</text>
</comment>
<feature type="transmembrane region" description="Helical" evidence="1">
    <location>
        <begin position="36"/>
        <end position="59"/>
    </location>
</feature>